<dbReference type="Pfam" id="PF13516">
    <property type="entry name" value="LRR_6"/>
    <property type="match status" value="1"/>
</dbReference>
<dbReference type="InterPro" id="IPR001611">
    <property type="entry name" value="Leu-rich_rpt"/>
</dbReference>
<dbReference type="Proteomes" id="UP000676565">
    <property type="component" value="Unassembled WGS sequence"/>
</dbReference>
<dbReference type="SUPFAM" id="SSF52047">
    <property type="entry name" value="RNI-like"/>
    <property type="match status" value="1"/>
</dbReference>
<proteinExistence type="predicted"/>
<protein>
    <submittedName>
        <fullName evidence="1">TIGR02996 domain-containing protein</fullName>
    </submittedName>
</protein>
<dbReference type="EMBL" id="JAGKQQ010000001">
    <property type="protein sequence ID" value="MBP3956618.1"/>
    <property type="molecule type" value="Genomic_DNA"/>
</dbReference>
<sequence>MTEREAFIEAIAANPADDTVRLAFADWLQENGEEDRAEFVRLLHELMTGQRELEGIRQPSKHLLTLQNRIQKLFTSCGATWLGPFYQALGAEFPPARREPWSSRLWRRVTGSQTDQVGELFKYLHFGRVCIEGRSDELIRTLDLWSGFVSSLQISLEARLPIRDIAAAFRREPVNSLRIAAADNFDQWSRLNKPCLARSESLTVEMSNERNRQTIKVVEDILHGQHWSGLKHLGLWHAGNHFQPESHECIEQLAHSPLLSNIHSLSLMIEQPDIRPLTHLPQIANLRRFRTCGRLTPEATGAIASATFRPNLEELNLSLGYLEGDWTRALAAVVWPKLRSLDLGYNQLTDAGVRSLLPLVPRLTDLCLCSSNITDTGALALADAIDPEKMENFWLNYNPLSLETVDALRARFGERFHFTASTGSP</sequence>
<organism evidence="1 2">
    <name type="scientific">Gemmata palustris</name>
    <dbReference type="NCBI Taxonomy" id="2822762"/>
    <lineage>
        <taxon>Bacteria</taxon>
        <taxon>Pseudomonadati</taxon>
        <taxon>Planctomycetota</taxon>
        <taxon>Planctomycetia</taxon>
        <taxon>Gemmatales</taxon>
        <taxon>Gemmataceae</taxon>
        <taxon>Gemmata</taxon>
    </lineage>
</organism>
<keyword evidence="2" id="KW-1185">Reference proteome</keyword>
<name>A0ABS5BSE2_9BACT</name>
<gene>
    <name evidence="1" type="ORF">J8F10_15195</name>
</gene>
<dbReference type="RefSeq" id="WP_210654906.1">
    <property type="nucleotide sequence ID" value="NZ_JAGKQQ010000001.1"/>
</dbReference>
<evidence type="ECO:0000313" key="2">
    <source>
        <dbReference type="Proteomes" id="UP000676565"/>
    </source>
</evidence>
<evidence type="ECO:0000313" key="1">
    <source>
        <dbReference type="EMBL" id="MBP3956618.1"/>
    </source>
</evidence>
<reference evidence="1 2" key="1">
    <citation type="submission" date="2021-04" db="EMBL/GenBank/DDBJ databases">
        <authorList>
            <person name="Ivanova A."/>
        </authorList>
    </citation>
    <scope>NUCLEOTIDE SEQUENCE [LARGE SCALE GENOMIC DNA]</scope>
    <source>
        <strain evidence="1 2">G18</strain>
    </source>
</reference>
<dbReference type="InterPro" id="IPR032675">
    <property type="entry name" value="LRR_dom_sf"/>
</dbReference>
<dbReference type="NCBIfam" id="TIGR02996">
    <property type="entry name" value="rpt_mate_G_obs"/>
    <property type="match status" value="1"/>
</dbReference>
<dbReference type="Gene3D" id="3.80.10.10">
    <property type="entry name" value="Ribonuclease Inhibitor"/>
    <property type="match status" value="1"/>
</dbReference>
<dbReference type="PROSITE" id="PS51450">
    <property type="entry name" value="LRR"/>
    <property type="match status" value="1"/>
</dbReference>
<accession>A0ABS5BSE2</accession>
<dbReference type="InterPro" id="IPR014338">
    <property type="entry name" value="CHP02996_rpt-companion-dom"/>
</dbReference>
<comment type="caution">
    <text evidence="1">The sequence shown here is derived from an EMBL/GenBank/DDBJ whole genome shotgun (WGS) entry which is preliminary data.</text>
</comment>